<dbReference type="Gene3D" id="3.40.50.720">
    <property type="entry name" value="NAD(P)-binding Rossmann-like Domain"/>
    <property type="match status" value="1"/>
</dbReference>
<keyword evidence="3" id="KW-1185">Reference proteome</keyword>
<dbReference type="SUPFAM" id="SSF69572">
    <property type="entry name" value="Activating enzymes of the ubiquitin-like proteins"/>
    <property type="match status" value="1"/>
</dbReference>
<gene>
    <name evidence="2" type="ORF">MHUMG1_02507</name>
</gene>
<dbReference type="InterPro" id="IPR035985">
    <property type="entry name" value="Ubiquitin-activating_enz"/>
</dbReference>
<organism evidence="2 3">
    <name type="scientific">Metarhizium humberi</name>
    <dbReference type="NCBI Taxonomy" id="2596975"/>
    <lineage>
        <taxon>Eukaryota</taxon>
        <taxon>Fungi</taxon>
        <taxon>Dikarya</taxon>
        <taxon>Ascomycota</taxon>
        <taxon>Pezizomycotina</taxon>
        <taxon>Sordariomycetes</taxon>
        <taxon>Hypocreomycetidae</taxon>
        <taxon>Hypocreales</taxon>
        <taxon>Clavicipitaceae</taxon>
        <taxon>Metarhizium</taxon>
    </lineage>
</organism>
<dbReference type="EMBL" id="JACEFI010000003">
    <property type="protein sequence ID" value="KAH0599717.1"/>
    <property type="molecule type" value="Genomic_DNA"/>
</dbReference>
<dbReference type="GO" id="GO:0008641">
    <property type="term" value="F:ubiquitin-like modifier activating enzyme activity"/>
    <property type="evidence" value="ECO:0007669"/>
    <property type="project" value="InterPro"/>
</dbReference>
<protein>
    <recommendedName>
        <fullName evidence="1">THIF-type NAD/FAD binding fold domain-containing protein</fullName>
    </recommendedName>
</protein>
<name>A0A9P8SA46_9HYPO</name>
<dbReference type="InterPro" id="IPR042448">
    <property type="entry name" value="CCNB1IP1"/>
</dbReference>
<comment type="caution">
    <text evidence="2">The sequence shown here is derived from an EMBL/GenBank/DDBJ whole genome shotgun (WGS) entry which is preliminary data.</text>
</comment>
<feature type="domain" description="THIF-type NAD/FAD binding fold" evidence="1">
    <location>
        <begin position="22"/>
        <end position="188"/>
    </location>
</feature>
<proteinExistence type="predicted"/>
<evidence type="ECO:0000259" key="1">
    <source>
        <dbReference type="Pfam" id="PF00899"/>
    </source>
</evidence>
<dbReference type="Proteomes" id="UP000764110">
    <property type="component" value="Unassembled WGS sequence"/>
</dbReference>
<dbReference type="AlphaFoldDB" id="A0A9P8SA46"/>
<dbReference type="PANTHER" id="PTHR14305">
    <property type="entry name" value="E3 UBIQUITIN-PROTEIN LIGASE CCNB1IP1"/>
    <property type="match status" value="1"/>
</dbReference>
<dbReference type="PANTHER" id="PTHR14305:SF0">
    <property type="entry name" value="E3 UBIQUITIN-PROTEIN LIGASE CCNB1IP1"/>
    <property type="match status" value="1"/>
</dbReference>
<sequence length="642" mass="70996">MSQEGSVIRGLQHVPTEKERKYDRQLRLWAASGQAALESANVLLVNSGPGTVGIEALKNLVLPGIGKFTIADDAIIQEADLGVNFFLDESCLGKSRALCCAEYLVELNPEVSGNCFPEEDDPFDLEKLTASSEPFTIILYTSSLQKDLVCVLESYAERQKIPILSVHSVGYYSYFTLKLPAHLPVVDTHPDEDATADLRLLDPWPELSTFVSQLTKDIDDQTDHDHGHLPLVATLLHCLEEWKDAHQGNPPLAYSDKLAFRNLVANGARRNNPEGGEENFEEAVAAVMKHVTPFSLPSSLKQIFDYSNSTEISSSDSFWIIAKAVEQFYEKHHQLPLSGGIPDMKAESAVYIKLQSLYKAKARQDASEVMSTVRTLEGGIGVAQAEVELFCKNAKFIKLVQSSVHAPTLTKIVENELLNDELSAVAGPETPLSLISIYLALRASTLVSTDSAEEIVDFVASSIPSLSGNNRLLQLNSHHSELGLGRGMMDYNLLCNNLKCRRELRDRALVTTCRLIPVEVMPAKQTFVCPACHSTLFRDRDTLIADLLPSEDYKAIVLSGLSPGIVLECAERALNFWAYQKTQEICYQQHIYGILTEKHSKLKSQLHQTVTEANAEIARLQTIIDNQAQPKNTSDCAAETKR</sequence>
<reference evidence="2 3" key="1">
    <citation type="submission" date="2020-07" db="EMBL/GenBank/DDBJ databases">
        <title>Metarhizium humberi genome.</title>
        <authorList>
            <person name="Lysoe E."/>
        </authorList>
    </citation>
    <scope>NUCLEOTIDE SEQUENCE [LARGE SCALE GENOMIC DNA]</scope>
    <source>
        <strain evidence="2 3">ESALQ1638</strain>
    </source>
</reference>
<evidence type="ECO:0000313" key="3">
    <source>
        <dbReference type="Proteomes" id="UP000764110"/>
    </source>
</evidence>
<dbReference type="GO" id="GO:0007131">
    <property type="term" value="P:reciprocal meiotic recombination"/>
    <property type="evidence" value="ECO:0007669"/>
    <property type="project" value="InterPro"/>
</dbReference>
<dbReference type="Pfam" id="PF00899">
    <property type="entry name" value="ThiF"/>
    <property type="match status" value="1"/>
</dbReference>
<dbReference type="GO" id="GO:0061630">
    <property type="term" value="F:ubiquitin protein ligase activity"/>
    <property type="evidence" value="ECO:0007669"/>
    <property type="project" value="InterPro"/>
</dbReference>
<evidence type="ECO:0000313" key="2">
    <source>
        <dbReference type="EMBL" id="KAH0599717.1"/>
    </source>
</evidence>
<dbReference type="InterPro" id="IPR000594">
    <property type="entry name" value="ThiF_NAD_FAD-bd"/>
</dbReference>
<accession>A0A9P8SA46</accession>
<dbReference type="GO" id="GO:0000795">
    <property type="term" value="C:synaptonemal complex"/>
    <property type="evidence" value="ECO:0007669"/>
    <property type="project" value="InterPro"/>
</dbReference>